<dbReference type="Proteomes" id="UP000031643">
    <property type="component" value="Chromosome"/>
</dbReference>
<dbReference type="AlphaFoldDB" id="A0A0A8K2G8"/>
<dbReference type="KEGG" id="mcg:GL4_1500"/>
<gene>
    <name evidence="1" type="ORF">GL4_1500</name>
</gene>
<dbReference type="STRING" id="1384459.GL4_1500"/>
<proteinExistence type="predicted"/>
<evidence type="ECO:0000313" key="2">
    <source>
        <dbReference type="Proteomes" id="UP000031643"/>
    </source>
</evidence>
<dbReference type="RefSeq" id="WP_045366175.1">
    <property type="nucleotide sequence ID" value="NZ_AP014648.1"/>
</dbReference>
<keyword evidence="2" id="KW-1185">Reference proteome</keyword>
<protein>
    <submittedName>
        <fullName evidence="1">Uncharacterized protein</fullName>
    </submittedName>
</protein>
<evidence type="ECO:0000313" key="1">
    <source>
        <dbReference type="EMBL" id="BAQ16956.1"/>
    </source>
</evidence>
<dbReference type="HOGENOM" id="CLU_2343461_0_0_5"/>
<organism evidence="1 2">
    <name type="scientific">Methyloceanibacter caenitepidi</name>
    <dbReference type="NCBI Taxonomy" id="1384459"/>
    <lineage>
        <taxon>Bacteria</taxon>
        <taxon>Pseudomonadati</taxon>
        <taxon>Pseudomonadota</taxon>
        <taxon>Alphaproteobacteria</taxon>
        <taxon>Hyphomicrobiales</taxon>
        <taxon>Hyphomicrobiaceae</taxon>
        <taxon>Methyloceanibacter</taxon>
    </lineage>
</organism>
<accession>A0A0A8K2G8</accession>
<name>A0A0A8K2G8_9HYPH</name>
<sequence>MTKGRSTELSHRESAKIHAINRLWQRAGIVLSSPDYEGLCEQIGATVEDDCLVEVPVRDETVVAVWSAELDCIVTFFRTPTPNQRSRVIGLEGGRAA</sequence>
<dbReference type="EMBL" id="AP014648">
    <property type="protein sequence ID" value="BAQ16956.1"/>
    <property type="molecule type" value="Genomic_DNA"/>
</dbReference>
<reference evidence="1 2" key="1">
    <citation type="submission" date="2014-09" db="EMBL/GenBank/DDBJ databases">
        <title>Genome sequencing of Methyloceanibacter caenitepidi Gela4.</title>
        <authorList>
            <person name="Takeuchi M."/>
            <person name="Susumu S."/>
            <person name="Kamagata Y."/>
            <person name="Oshima K."/>
            <person name="Hattori M."/>
            <person name="Iwasaki W."/>
        </authorList>
    </citation>
    <scope>NUCLEOTIDE SEQUENCE [LARGE SCALE GENOMIC DNA]</scope>
    <source>
        <strain evidence="1 2">Gela4</strain>
    </source>
</reference>